<gene>
    <name evidence="2" type="ORF">RM532_09010</name>
</gene>
<dbReference type="RefSeq" id="WP_311652951.1">
    <property type="nucleotide sequence ID" value="NZ_JAVRIB010000008.1"/>
</dbReference>
<evidence type="ECO:0000313" key="3">
    <source>
        <dbReference type="Proteomes" id="UP001251857"/>
    </source>
</evidence>
<protein>
    <submittedName>
        <fullName evidence="2">Phage tail protein</fullName>
    </submittedName>
</protein>
<proteinExistence type="predicted"/>
<dbReference type="Proteomes" id="UP001251857">
    <property type="component" value="Unassembled WGS sequence"/>
</dbReference>
<feature type="region of interest" description="Disordered" evidence="1">
    <location>
        <begin position="78"/>
        <end position="102"/>
    </location>
</feature>
<accession>A0ABU3C0L3</accession>
<comment type="caution">
    <text evidence="2">The sequence shown here is derived from an EMBL/GenBank/DDBJ whole genome shotgun (WGS) entry which is preliminary data.</text>
</comment>
<evidence type="ECO:0000313" key="2">
    <source>
        <dbReference type="EMBL" id="MDT0635098.1"/>
    </source>
</evidence>
<dbReference type="EMBL" id="JAVRIB010000008">
    <property type="protein sequence ID" value="MDT0635098.1"/>
    <property type="molecule type" value="Genomic_DNA"/>
</dbReference>
<evidence type="ECO:0000256" key="1">
    <source>
        <dbReference type="SAM" id="MobiDB-lite"/>
    </source>
</evidence>
<reference evidence="2 3" key="1">
    <citation type="submission" date="2023-09" db="EMBL/GenBank/DDBJ databases">
        <authorList>
            <person name="Rey-Velasco X."/>
        </authorList>
    </citation>
    <scope>NUCLEOTIDE SEQUENCE [LARGE SCALE GENOMIC DNA]</scope>
    <source>
        <strain evidence="2 3">W335</strain>
    </source>
</reference>
<feature type="region of interest" description="Disordered" evidence="1">
    <location>
        <begin position="147"/>
        <end position="167"/>
    </location>
</feature>
<keyword evidence="3" id="KW-1185">Reference proteome</keyword>
<organism evidence="2 3">
    <name type="scientific">Spectribacter hydrogenoxidans</name>
    <dbReference type="NCBI Taxonomy" id="3075608"/>
    <lineage>
        <taxon>Bacteria</taxon>
        <taxon>Pseudomonadati</taxon>
        <taxon>Pseudomonadota</taxon>
        <taxon>Gammaproteobacteria</taxon>
        <taxon>Salinisphaerales</taxon>
        <taxon>Salinisphaeraceae</taxon>
        <taxon>Spectribacter</taxon>
    </lineage>
</organism>
<sequence>MQVEVINTRKVTRKLEQMERQLYPAVLRVLNRTLKRARTVAAKDLRTQLGLPSAIIKKDLVADRASKQRLEAKLVAKKPSPKGNGLPLHRFNARPLRGGKGGVSFATGTPAGRKKLEGAFFMSPKGGGQIIAIRKFKSTAGVARVSNAPASKRGSGRKGGKKGLQFPVGPSIDQAYPVVRRKARREARKFMSRDLQREIKYRTEKIWTR</sequence>
<name>A0ABU3C0L3_9GAMM</name>